<evidence type="ECO:0000256" key="4">
    <source>
        <dbReference type="ARBA" id="ARBA00022801"/>
    </source>
</evidence>
<dbReference type="CDD" id="cd01286">
    <property type="entry name" value="deoxycytidylate_deaminase"/>
    <property type="match status" value="1"/>
</dbReference>
<keyword evidence="4" id="KW-0378">Hydrolase</keyword>
<evidence type="ECO:0000256" key="5">
    <source>
        <dbReference type="ARBA" id="ARBA00022833"/>
    </source>
</evidence>
<dbReference type="InterPro" id="IPR016193">
    <property type="entry name" value="Cytidine_deaminase-like"/>
</dbReference>
<protein>
    <submittedName>
        <fullName evidence="7">Deoxycytidylate deaminase</fullName>
    </submittedName>
</protein>
<comment type="similarity">
    <text evidence="2">Belongs to the cytidine and deoxycytidylate deaminase family.</text>
</comment>
<dbReference type="EMBL" id="AP026708">
    <property type="protein sequence ID" value="BDQ34315.1"/>
    <property type="molecule type" value="Genomic_DNA"/>
</dbReference>
<dbReference type="PROSITE" id="PS00903">
    <property type="entry name" value="CYT_DCMP_DEAMINASES_1"/>
    <property type="match status" value="1"/>
</dbReference>
<comment type="cofactor">
    <cofactor evidence="1">
        <name>Zn(2+)</name>
        <dbReference type="ChEBI" id="CHEBI:29105"/>
    </cofactor>
</comment>
<evidence type="ECO:0000256" key="3">
    <source>
        <dbReference type="ARBA" id="ARBA00022723"/>
    </source>
</evidence>
<dbReference type="Gene3D" id="3.40.50.300">
    <property type="entry name" value="P-loop containing nucleotide triphosphate hydrolases"/>
    <property type="match status" value="1"/>
</dbReference>
<evidence type="ECO:0000256" key="2">
    <source>
        <dbReference type="ARBA" id="ARBA00006576"/>
    </source>
</evidence>
<dbReference type="PANTHER" id="PTHR11086:SF18">
    <property type="entry name" value="DEOXYCYTIDYLATE DEAMINASE"/>
    <property type="match status" value="1"/>
</dbReference>
<dbReference type="Proteomes" id="UP001061361">
    <property type="component" value="Chromosome"/>
</dbReference>
<keyword evidence="3" id="KW-0479">Metal-binding</keyword>
<evidence type="ECO:0000313" key="8">
    <source>
        <dbReference type="Proteomes" id="UP001061361"/>
    </source>
</evidence>
<evidence type="ECO:0000256" key="1">
    <source>
        <dbReference type="ARBA" id="ARBA00001947"/>
    </source>
</evidence>
<evidence type="ECO:0000313" key="7">
    <source>
        <dbReference type="EMBL" id="BDQ34315.1"/>
    </source>
</evidence>
<sequence>MARSKRKVAKALTVKTENKLSSPSDHIDKRKTPELILAFCGPVGSGVSHVADITAKIFEEFKYDVESIKISNFIKKYYPEYNNKKIGEKNYSKRIQILQEGGNCLRDKYDNDILAQLSIQDIAEKRHDVNIIEEKQVVPKERRHITIIDSLKHPDEVRLLKKVYGEMFHLFGVLCPENTRANRLHIHKDISMEDASKIIEKDKSEKDGHGQQLLDTILYADFFIRNTERNNKELDSAIRRYCLQIMEDYTITPTHNEYAMFIAYASSLLSGCLSRQVGAAIVKDGDIIATGRNDVPKFGGGLYVCNDKNDQRCFQRRGEECSSDLYKNKILETIRHELGGLPSDLLENVYEKITDKTGIKSLIEFSRAIHAEMDAITTAARLGKNATQDAELFCTTYPCHHCARHIVAAGIKTVYYIEPYEKSLAFKLHDDSIDSGLDDGANKNDKLKILPFEGVAPRRFVQLFRFKNRKAIKKNQKPLTQRTPLADKIMDRYTDFEIYVLKYLEQTVKQRPESKQLNLPS</sequence>
<dbReference type="InterPro" id="IPR002125">
    <property type="entry name" value="CMP_dCMP_dom"/>
</dbReference>
<accession>A0ABM8ASI0</accession>
<dbReference type="InterPro" id="IPR027417">
    <property type="entry name" value="P-loop_NTPase"/>
</dbReference>
<gene>
    <name evidence="7" type="ORF">JCM14722_18570</name>
</gene>
<dbReference type="SUPFAM" id="SSF52540">
    <property type="entry name" value="P-loop containing nucleoside triphosphate hydrolases"/>
    <property type="match status" value="1"/>
</dbReference>
<dbReference type="RefSeq" id="WP_264981225.1">
    <property type="nucleotide sequence ID" value="NZ_AP026708.1"/>
</dbReference>
<feature type="domain" description="CMP/dCMP-type deaminase" evidence="6">
    <location>
        <begin position="254"/>
        <end position="439"/>
    </location>
</feature>
<dbReference type="InterPro" id="IPR015517">
    <property type="entry name" value="dCMP_deaminase-rel"/>
</dbReference>
<dbReference type="PANTHER" id="PTHR11086">
    <property type="entry name" value="DEOXYCYTIDYLATE DEAMINASE-RELATED"/>
    <property type="match status" value="1"/>
</dbReference>
<dbReference type="Pfam" id="PF00383">
    <property type="entry name" value="dCMP_cyt_deam_1"/>
    <property type="match status" value="1"/>
</dbReference>
<reference evidence="7" key="1">
    <citation type="submission" date="2022-08" db="EMBL/GenBank/DDBJ databases">
        <title>Genome Sequence of the sulphate-reducing bacterium, Pseudodesulfovibrio portus JCM14722.</title>
        <authorList>
            <person name="Kondo R."/>
            <person name="Kataoka T."/>
        </authorList>
    </citation>
    <scope>NUCLEOTIDE SEQUENCE</scope>
    <source>
        <strain evidence="7">JCM 14722</strain>
    </source>
</reference>
<evidence type="ECO:0000259" key="6">
    <source>
        <dbReference type="PROSITE" id="PS51747"/>
    </source>
</evidence>
<dbReference type="Gene3D" id="3.40.140.10">
    <property type="entry name" value="Cytidine Deaminase, domain 2"/>
    <property type="match status" value="1"/>
</dbReference>
<proteinExistence type="inferred from homology"/>
<keyword evidence="8" id="KW-1185">Reference proteome</keyword>
<dbReference type="SUPFAM" id="SSF53927">
    <property type="entry name" value="Cytidine deaminase-like"/>
    <property type="match status" value="1"/>
</dbReference>
<dbReference type="NCBIfam" id="NF041025">
    <property type="entry name" value="antiphage_deaminase"/>
    <property type="match status" value="1"/>
</dbReference>
<keyword evidence="5" id="KW-0862">Zinc</keyword>
<organism evidence="7 8">
    <name type="scientific">Pseudodesulfovibrio portus</name>
    <dbReference type="NCBI Taxonomy" id="231439"/>
    <lineage>
        <taxon>Bacteria</taxon>
        <taxon>Pseudomonadati</taxon>
        <taxon>Thermodesulfobacteriota</taxon>
        <taxon>Desulfovibrionia</taxon>
        <taxon>Desulfovibrionales</taxon>
        <taxon>Desulfovibrionaceae</taxon>
    </lineage>
</organism>
<dbReference type="InterPro" id="IPR035105">
    <property type="entry name" value="Deoxycytidylate_deaminase_dom"/>
</dbReference>
<dbReference type="InterPro" id="IPR016192">
    <property type="entry name" value="APOBEC/CMP_deaminase_Zn-bd"/>
</dbReference>
<dbReference type="PROSITE" id="PS51747">
    <property type="entry name" value="CYT_DCMP_DEAMINASES_2"/>
    <property type="match status" value="1"/>
</dbReference>
<name>A0ABM8ASI0_9BACT</name>